<evidence type="ECO:0000313" key="2">
    <source>
        <dbReference type="Proteomes" id="UP000187283"/>
    </source>
</evidence>
<evidence type="ECO:0000313" key="1">
    <source>
        <dbReference type="EMBL" id="OMJ26395.1"/>
    </source>
</evidence>
<comment type="caution">
    <text evidence="1">The sequence shown here is derived from an EMBL/GenBank/DDBJ whole genome shotgun (WGS) entry which is preliminary data.</text>
</comment>
<gene>
    <name evidence="1" type="ORF">AYI70_g212</name>
</gene>
<keyword evidence="2" id="KW-1185">Reference proteome</keyword>
<organism evidence="1 2">
    <name type="scientific">Smittium culicis</name>
    <dbReference type="NCBI Taxonomy" id="133412"/>
    <lineage>
        <taxon>Eukaryota</taxon>
        <taxon>Fungi</taxon>
        <taxon>Fungi incertae sedis</taxon>
        <taxon>Zoopagomycota</taxon>
        <taxon>Kickxellomycotina</taxon>
        <taxon>Harpellomycetes</taxon>
        <taxon>Harpellales</taxon>
        <taxon>Legeriomycetaceae</taxon>
        <taxon>Smittium</taxon>
    </lineage>
</organism>
<reference evidence="1 2" key="1">
    <citation type="submission" date="2017-01" db="EMBL/GenBank/DDBJ databases">
        <authorList>
            <person name="Mah S.A."/>
            <person name="Swanson W.J."/>
            <person name="Moy G.W."/>
            <person name="Vacquier V.D."/>
        </authorList>
    </citation>
    <scope>NUCLEOTIDE SEQUENCE [LARGE SCALE GENOMIC DNA]</scope>
    <source>
        <strain evidence="1 2">GSMNP</strain>
    </source>
</reference>
<protein>
    <submittedName>
        <fullName evidence="1">Uncharacterized protein</fullName>
    </submittedName>
</protein>
<proteinExistence type="predicted"/>
<dbReference type="Proteomes" id="UP000187283">
    <property type="component" value="Unassembled WGS sequence"/>
</dbReference>
<accession>A0A1R1YHW8</accession>
<dbReference type="EMBL" id="LSSN01000022">
    <property type="protein sequence ID" value="OMJ26395.1"/>
    <property type="molecule type" value="Genomic_DNA"/>
</dbReference>
<sequence>MEENERMMVIKLQGIESAVLETQSAISVVVAGTKDSTDCQNIQSDSVVSEPVQAMEKLVLYLKIITIEKKKTHIPVILVGKKSMPEDIA</sequence>
<dbReference type="OrthoDB" id="10558855at2759"/>
<dbReference type="AlphaFoldDB" id="A0A1R1YHW8"/>
<name>A0A1R1YHW8_9FUNG</name>